<dbReference type="InParanoid" id="A0A674H7A7"/>
<dbReference type="GO" id="GO:0050659">
    <property type="term" value="F:N-acetylgalactosamine 4-sulfate 6-O-sulfotransferase activity"/>
    <property type="evidence" value="ECO:0007669"/>
    <property type="project" value="Ensembl"/>
</dbReference>
<keyword evidence="2" id="KW-1133">Transmembrane helix</keyword>
<evidence type="ECO:0000313" key="3">
    <source>
        <dbReference type="Ensembl" id="ENSTGUP00000030549.1"/>
    </source>
</evidence>
<dbReference type="Gene3D" id="3.40.50.300">
    <property type="entry name" value="P-loop containing nucleotide triphosphate hydrolases"/>
    <property type="match status" value="1"/>
</dbReference>
<gene>
    <name evidence="3" type="primary">CHST15</name>
</gene>
<accession>A0A674H7A7</accession>
<evidence type="ECO:0000313" key="4">
    <source>
        <dbReference type="Proteomes" id="UP000007754"/>
    </source>
</evidence>
<reference evidence="3" key="2">
    <citation type="submission" date="2025-08" db="UniProtKB">
        <authorList>
            <consortium name="Ensembl"/>
        </authorList>
    </citation>
    <scope>IDENTIFICATION</scope>
</reference>
<dbReference type="SUPFAM" id="SSF52540">
    <property type="entry name" value="P-loop containing nucleoside triphosphate hydrolases"/>
    <property type="match status" value="1"/>
</dbReference>
<dbReference type="GO" id="GO:0019319">
    <property type="term" value="P:hexose biosynthetic process"/>
    <property type="evidence" value="ECO:0007669"/>
    <property type="project" value="Ensembl"/>
</dbReference>
<feature type="region of interest" description="Disordered" evidence="1">
    <location>
        <begin position="472"/>
        <end position="492"/>
    </location>
</feature>
<reference evidence="3 4" key="1">
    <citation type="journal article" date="2010" name="Nature">
        <title>The genome of a songbird.</title>
        <authorList>
            <person name="Warren W.C."/>
            <person name="Clayton D.F."/>
            <person name="Ellegren H."/>
            <person name="Arnold A.P."/>
            <person name="Hillier L.W."/>
            <person name="Kunstner A."/>
            <person name="Searle S."/>
            <person name="White S."/>
            <person name="Vilella A.J."/>
            <person name="Fairley S."/>
            <person name="Heger A."/>
            <person name="Kong L."/>
            <person name="Ponting C.P."/>
            <person name="Jarvis E.D."/>
            <person name="Mello C.V."/>
            <person name="Minx P."/>
            <person name="Lovell P."/>
            <person name="Velho T.A."/>
            <person name="Ferris M."/>
            <person name="Balakrishnan C.N."/>
            <person name="Sinha S."/>
            <person name="Blatti C."/>
            <person name="London S.E."/>
            <person name="Li Y."/>
            <person name="Lin Y.C."/>
            <person name="George J."/>
            <person name="Sweedler J."/>
            <person name="Southey B."/>
            <person name="Gunaratne P."/>
            <person name="Watson M."/>
            <person name="Nam K."/>
            <person name="Backstrom N."/>
            <person name="Smeds L."/>
            <person name="Nabholz B."/>
            <person name="Itoh Y."/>
            <person name="Whitney O."/>
            <person name="Pfenning A.R."/>
            <person name="Howard J."/>
            <person name="Volker M."/>
            <person name="Skinner B.M."/>
            <person name="Griffin D.K."/>
            <person name="Ye L."/>
            <person name="McLaren W.M."/>
            <person name="Flicek P."/>
            <person name="Quesada V."/>
            <person name="Velasco G."/>
            <person name="Lopez-Otin C."/>
            <person name="Puente X.S."/>
            <person name="Olender T."/>
            <person name="Lancet D."/>
            <person name="Smit A.F."/>
            <person name="Hubley R."/>
            <person name="Konkel M.K."/>
            <person name="Walker J.A."/>
            <person name="Batzer M.A."/>
            <person name="Gu W."/>
            <person name="Pollock D.D."/>
            <person name="Chen L."/>
            <person name="Cheng Z."/>
            <person name="Eichler E.E."/>
            <person name="Stapley J."/>
            <person name="Slate J."/>
            <person name="Ekblom R."/>
            <person name="Birkhead T."/>
            <person name="Burke T."/>
            <person name="Burt D."/>
            <person name="Scharff C."/>
            <person name="Adam I."/>
            <person name="Richard H."/>
            <person name="Sultan M."/>
            <person name="Soldatov A."/>
            <person name="Lehrach H."/>
            <person name="Edwards S.V."/>
            <person name="Yang S.P."/>
            <person name="Li X."/>
            <person name="Graves T."/>
            <person name="Fulton L."/>
            <person name="Nelson J."/>
            <person name="Chinwalla A."/>
            <person name="Hou S."/>
            <person name="Mardis E.R."/>
            <person name="Wilson R.K."/>
        </authorList>
    </citation>
    <scope>NUCLEOTIDE SEQUENCE [LARGE SCALE GENOMIC DNA]</scope>
</reference>
<evidence type="ECO:0000256" key="2">
    <source>
        <dbReference type="SAM" id="Phobius"/>
    </source>
</evidence>
<sequence>MRYCINCCIHLLPNDLHRQCFRCRGPDHNNQKCPVCRGENKIPLYTDSKQMKWLAVLEVRTDHCESWNGFFCLRKGKLCSLMFGLIIMTLVMVSYILTGAKHGLLLIPSPFHYGAFASNPSLMDNESLSDMKDYYQPSKMNISYVKDYPSIKLIIDTITSKIEFITRQRPDLEELRKQEPHMFSVIPNKFLPNSKNPCWYEEYHGNTTMDPYATNSYALYSKRFRIIFDYLRKVFWNHLYHYKDKHYRLRCLPHFYIIGQPKCGTTDLYDRLRLHPDVRFSAIKEPHWWTRKRFGIIRLRDGFHDRYPVEDYLDLFDLAAHQIQSVLQSDAVKEHGKRSNIIIGEASASTMWDNNAWIFFYDNSTEGEPPFLIQDFIHAFQPNAKLIIMLRDPVERLYSDYLYFASANKSAEDFHEKVAESLQLFESCVLDFSLRACVYNNTLNNAMPVRMSWHFWLLVAFTQFTELTESQSWKRPPRSSSPTQPQHLNPTLAPSATSRLCETHPGMVTPPPPWAAIPELYHNFCKKLFPDIQPVFPLRLCALVLSVLPGDRAQPQLSTATFQELWRVTRSPLSLLFSRLSTPSSLSRSSQGLCSQPLTGFLFLTGFVFPAPLQPRCLLWMCSSIPRSFPN</sequence>
<feature type="transmembrane region" description="Helical" evidence="2">
    <location>
        <begin position="78"/>
        <end position="97"/>
    </location>
</feature>
<dbReference type="InterPro" id="IPR052654">
    <property type="entry name" value="CS_Sulfotransferase"/>
</dbReference>
<feature type="compositionally biased region" description="Polar residues" evidence="1">
    <location>
        <begin position="483"/>
        <end position="492"/>
    </location>
</feature>
<protein>
    <submittedName>
        <fullName evidence="3">Carbohydrate sulfotransferase 15</fullName>
    </submittedName>
</protein>
<name>A0A674H7A7_TAEGU</name>
<dbReference type="AlphaFoldDB" id="A0A674H7A7"/>
<reference evidence="3" key="3">
    <citation type="submission" date="2025-09" db="UniProtKB">
        <authorList>
            <consortium name="Ensembl"/>
        </authorList>
    </citation>
    <scope>IDENTIFICATION</scope>
</reference>
<dbReference type="PANTHER" id="PTHR15723:SF0">
    <property type="entry name" value="CARBOHYDRATE SULFOTRANSFERASE 15"/>
    <property type="match status" value="1"/>
</dbReference>
<dbReference type="Pfam" id="PF13469">
    <property type="entry name" value="Sulfotransfer_3"/>
    <property type="match status" value="1"/>
</dbReference>
<dbReference type="Proteomes" id="UP000007754">
    <property type="component" value="Chromosome 6"/>
</dbReference>
<evidence type="ECO:0000256" key="1">
    <source>
        <dbReference type="SAM" id="MobiDB-lite"/>
    </source>
</evidence>
<dbReference type="GO" id="GO:0050656">
    <property type="term" value="F:3'-phosphoadenosine 5'-phosphosulfate binding"/>
    <property type="evidence" value="ECO:0007669"/>
    <property type="project" value="Ensembl"/>
</dbReference>
<proteinExistence type="predicted"/>
<dbReference type="PANTHER" id="PTHR15723">
    <property type="entry name" value="CARBOHYDRATE SULFOTRANSFERASE 15"/>
    <property type="match status" value="1"/>
</dbReference>
<dbReference type="Ensembl" id="ENSTGUT00000039919.1">
    <property type="protein sequence ID" value="ENSTGUP00000030549.1"/>
    <property type="gene ID" value="ENSTGUG00000011423.2"/>
</dbReference>
<keyword evidence="2" id="KW-0812">Transmembrane</keyword>
<keyword evidence="2" id="KW-0472">Membrane</keyword>
<dbReference type="InterPro" id="IPR027417">
    <property type="entry name" value="P-loop_NTPase"/>
</dbReference>
<organism evidence="3 4">
    <name type="scientific">Taeniopygia guttata</name>
    <name type="common">Zebra finch</name>
    <name type="synonym">Poephila guttata</name>
    <dbReference type="NCBI Taxonomy" id="59729"/>
    <lineage>
        <taxon>Eukaryota</taxon>
        <taxon>Metazoa</taxon>
        <taxon>Chordata</taxon>
        <taxon>Craniata</taxon>
        <taxon>Vertebrata</taxon>
        <taxon>Euteleostomi</taxon>
        <taxon>Archelosauria</taxon>
        <taxon>Archosauria</taxon>
        <taxon>Dinosauria</taxon>
        <taxon>Saurischia</taxon>
        <taxon>Theropoda</taxon>
        <taxon>Coelurosauria</taxon>
        <taxon>Aves</taxon>
        <taxon>Neognathae</taxon>
        <taxon>Neoaves</taxon>
        <taxon>Telluraves</taxon>
        <taxon>Australaves</taxon>
        <taxon>Passeriformes</taxon>
        <taxon>Passeroidea</taxon>
        <taxon>Estrildidae</taxon>
        <taxon>Estrildinae</taxon>
        <taxon>Taeniopygia</taxon>
    </lineage>
</organism>
<dbReference type="GeneTree" id="ENSGT00390000004719"/>
<keyword evidence="4" id="KW-1185">Reference proteome</keyword>